<feature type="region of interest" description="Disordered" evidence="1">
    <location>
        <begin position="102"/>
        <end position="138"/>
    </location>
</feature>
<evidence type="ECO:0008006" key="4">
    <source>
        <dbReference type="Google" id="ProtNLM"/>
    </source>
</evidence>
<dbReference type="EMBL" id="CYHF01000010">
    <property type="protein sequence ID" value="CUA99911.1"/>
    <property type="molecule type" value="Genomic_DNA"/>
</dbReference>
<reference evidence="3" key="1">
    <citation type="submission" date="2015-08" db="EMBL/GenBank/DDBJ databases">
        <authorList>
            <person name="Varghese N."/>
        </authorList>
    </citation>
    <scope>NUCLEOTIDE SEQUENCE [LARGE SCALE GENOMIC DNA]</scope>
    <source>
        <strain evidence="3">DSM 18181</strain>
    </source>
</reference>
<gene>
    <name evidence="2" type="ORF">Ga0061069_110152</name>
</gene>
<dbReference type="Proteomes" id="UP000183649">
    <property type="component" value="Unassembled WGS sequence"/>
</dbReference>
<name>A0A0K6I9V9_9BURK</name>
<sequence>MIDALIGGTLHAAAVGKTASNGKPYATAKVRAAVGTESVFVNVICFDATECAALLALSAGEPVSLAGELTPKVWTPANGEPRPVLDMVAHAVLTTYAVQRKRKAVEPKAQHSKGTAQARQQRAAMDSLEPLDDGGTLL</sequence>
<protein>
    <recommendedName>
        <fullName evidence="4">Single-stranded DNA-binding protein</fullName>
    </recommendedName>
</protein>
<dbReference type="InterPro" id="IPR012340">
    <property type="entry name" value="NA-bd_OB-fold"/>
</dbReference>
<dbReference type="SUPFAM" id="SSF50249">
    <property type="entry name" value="Nucleic acid-binding proteins"/>
    <property type="match status" value="1"/>
</dbReference>
<dbReference type="AlphaFoldDB" id="A0A0K6I9V9"/>
<dbReference type="Gene3D" id="2.40.50.140">
    <property type="entry name" value="Nucleic acid-binding proteins"/>
    <property type="match status" value="1"/>
</dbReference>
<organism evidence="2 3">
    <name type="scientific">Thiomonas bhubaneswarensis</name>
    <dbReference type="NCBI Taxonomy" id="339866"/>
    <lineage>
        <taxon>Bacteria</taxon>
        <taxon>Pseudomonadati</taxon>
        <taxon>Pseudomonadota</taxon>
        <taxon>Betaproteobacteria</taxon>
        <taxon>Burkholderiales</taxon>
        <taxon>Thiomonas</taxon>
    </lineage>
</organism>
<evidence type="ECO:0000313" key="2">
    <source>
        <dbReference type="EMBL" id="CUA99911.1"/>
    </source>
</evidence>
<evidence type="ECO:0000256" key="1">
    <source>
        <dbReference type="SAM" id="MobiDB-lite"/>
    </source>
</evidence>
<accession>A0A0K6I9V9</accession>
<evidence type="ECO:0000313" key="3">
    <source>
        <dbReference type="Proteomes" id="UP000183649"/>
    </source>
</evidence>
<dbReference type="STRING" id="339866.GCA_001418255_02714"/>
<dbReference type="RefSeq" id="WP_055451534.1">
    <property type="nucleotide sequence ID" value="NZ_CYHF01000010.1"/>
</dbReference>
<keyword evidence="3" id="KW-1185">Reference proteome</keyword>
<proteinExistence type="predicted"/>